<evidence type="ECO:0000313" key="2">
    <source>
        <dbReference type="Proteomes" id="UP001059663"/>
    </source>
</evidence>
<name>A0AC61U361_9MICO</name>
<organism evidence="1 2">
    <name type="scientific">Janibacter limosus</name>
    <dbReference type="NCBI Taxonomy" id="53458"/>
    <lineage>
        <taxon>Bacteria</taxon>
        <taxon>Bacillati</taxon>
        <taxon>Actinomycetota</taxon>
        <taxon>Actinomycetes</taxon>
        <taxon>Micrococcales</taxon>
        <taxon>Intrasporangiaceae</taxon>
        <taxon>Janibacter</taxon>
    </lineage>
</organism>
<protein>
    <submittedName>
        <fullName evidence="1">Uncharacterized protein</fullName>
    </submittedName>
</protein>
<proteinExistence type="predicted"/>
<reference evidence="1" key="1">
    <citation type="submission" date="2021-11" db="EMBL/GenBank/DDBJ databases">
        <title>Study of the species diversity of bacterial strains isolated from a unique natural object - Shulgan-Tash cave (Bashkiria).</title>
        <authorList>
            <person name="Sazanova A.L."/>
            <person name="Chirak E.R."/>
            <person name="Safronova V.I."/>
        </authorList>
    </citation>
    <scope>NUCLEOTIDE SEQUENCE</scope>
    <source>
        <strain evidence="1">P1</strain>
    </source>
</reference>
<accession>A0AC61U361</accession>
<sequence>MRPVSGEAQWWQALISLGILAAVTVGVILVAERIYRRALMQTGGKLSYKDAWNAEL</sequence>
<evidence type="ECO:0000313" key="1">
    <source>
        <dbReference type="EMBL" id="UUZ44443.1"/>
    </source>
</evidence>
<dbReference type="EMBL" id="CP087977">
    <property type="protein sequence ID" value="UUZ44443.1"/>
    <property type="molecule type" value="Genomic_DNA"/>
</dbReference>
<gene>
    <name evidence="1" type="ORF">LP422_18880</name>
</gene>
<dbReference type="Proteomes" id="UP001059663">
    <property type="component" value="Chromosome"/>
</dbReference>